<evidence type="ECO:0000313" key="7">
    <source>
        <dbReference type="Proteomes" id="UP001164706"/>
    </source>
</evidence>
<evidence type="ECO:0000256" key="4">
    <source>
        <dbReference type="SAM" id="Phobius"/>
    </source>
</evidence>
<evidence type="ECO:0000313" key="6">
    <source>
        <dbReference type="EMBL" id="WAB80355.1"/>
    </source>
</evidence>
<dbReference type="Gene3D" id="3.40.50.1820">
    <property type="entry name" value="alpha/beta hydrolase"/>
    <property type="match status" value="1"/>
</dbReference>
<accession>A0A9E8MIU8</accession>
<keyword evidence="4" id="KW-0472">Membrane</keyword>
<dbReference type="SUPFAM" id="SSF53474">
    <property type="entry name" value="alpha/beta-Hydrolases"/>
    <property type="match status" value="1"/>
</dbReference>
<name>A0A9E8MIU8_9MICO</name>
<dbReference type="InterPro" id="IPR013595">
    <property type="entry name" value="Pept_S33_TAP-like_C"/>
</dbReference>
<protein>
    <submittedName>
        <fullName evidence="6">Alpha/beta hydrolase</fullName>
    </submittedName>
</protein>
<keyword evidence="4" id="KW-0812">Transmembrane</keyword>
<keyword evidence="3 6" id="KW-0378">Hydrolase</keyword>
<evidence type="ECO:0000256" key="1">
    <source>
        <dbReference type="ARBA" id="ARBA00010088"/>
    </source>
</evidence>
<reference evidence="6" key="1">
    <citation type="submission" date="2022-11" db="EMBL/GenBank/DDBJ databases">
        <title>Description of Microcella daejonensis nov. sp, isolated from riverside soil.</title>
        <authorList>
            <person name="Molina K.M."/>
            <person name="Kim S.B."/>
        </authorList>
    </citation>
    <scope>NUCLEOTIDE SEQUENCE</scope>
    <source>
        <strain evidence="6">MMS21-STM12</strain>
    </source>
</reference>
<dbReference type="AlphaFoldDB" id="A0A9E8MIU8"/>
<dbReference type="PANTHER" id="PTHR43248">
    <property type="entry name" value="2-SUCCINYL-6-HYDROXY-2,4-CYCLOHEXADIENE-1-CARBOXYLATE SYNTHASE"/>
    <property type="match status" value="1"/>
</dbReference>
<dbReference type="Pfam" id="PF08386">
    <property type="entry name" value="Abhydrolase_4"/>
    <property type="match status" value="1"/>
</dbReference>
<dbReference type="GO" id="GO:0016787">
    <property type="term" value="F:hydrolase activity"/>
    <property type="evidence" value="ECO:0007669"/>
    <property type="project" value="UniProtKB-KW"/>
</dbReference>
<comment type="similarity">
    <text evidence="1">Belongs to the peptidase S33 family.</text>
</comment>
<keyword evidence="4" id="KW-1133">Transmembrane helix</keyword>
<feature type="domain" description="Peptidase S33 tripeptidyl aminopeptidase-like C-terminal" evidence="5">
    <location>
        <begin position="440"/>
        <end position="530"/>
    </location>
</feature>
<dbReference type="Proteomes" id="UP001164706">
    <property type="component" value="Chromosome"/>
</dbReference>
<evidence type="ECO:0000256" key="2">
    <source>
        <dbReference type="ARBA" id="ARBA00022729"/>
    </source>
</evidence>
<gene>
    <name evidence="6" type="ORF">OVN18_07150</name>
</gene>
<sequence>MSIPVALQPDSPRATPARRARRPRIAALVAVLLAPVLVLTGCVPGLLDGITGTETSTPTGEDVPENVRPYFSQVLRWERCGGGAQCATAVAPLDWDNPGDGSDIELALVRHPATEEPQGSLFVNPGGPGASGFDFVRDSVDAAVSAELRAQYDVIGWDPRGVGRSSAVTCYTDPAQMDEFVYGVPEAETGSEEWVEEITASAVDFAEACAENSGPLLEFVDTDSTVRDLDLLRAIVGDETLTYFGYSYGTEIGARYADAFPERAGRLVLDGATDPTTSQFEVVLAQSVGFEAALTTYITECAAARTCPFPTDTAAALQIVEQLYAQLDAEPITAADGRRFTASTLDIAIATALYDEGSWTFLSDMFTELRDGVVDTGFLLADFYYGREGGEYVDNSLEAFIAINCLDYPVERDAETIIEQNDAIARAAPITTDPSPLGDVVCQNWPYESDAALEPVSAEGAPPILVVGTTGDPATPYEWAVSLSEQLSSGVLLTYDGEGHIAYDEGDPCINDLVDAFLLEGAVPAGETVCLG</sequence>
<dbReference type="RefSeq" id="WP_267780030.1">
    <property type="nucleotide sequence ID" value="NZ_CP113089.1"/>
</dbReference>
<dbReference type="InterPro" id="IPR029058">
    <property type="entry name" value="AB_hydrolase_fold"/>
</dbReference>
<feature type="transmembrane region" description="Helical" evidence="4">
    <location>
        <begin position="25"/>
        <end position="47"/>
    </location>
</feature>
<proteinExistence type="inferred from homology"/>
<keyword evidence="2" id="KW-0732">Signal</keyword>
<dbReference type="InterPro" id="IPR051601">
    <property type="entry name" value="Serine_prot/Carboxylest_S33"/>
</dbReference>
<evidence type="ECO:0000256" key="3">
    <source>
        <dbReference type="ARBA" id="ARBA00022801"/>
    </source>
</evidence>
<organism evidence="6 7">
    <name type="scientific">Microcella daejeonensis</name>
    <dbReference type="NCBI Taxonomy" id="2994971"/>
    <lineage>
        <taxon>Bacteria</taxon>
        <taxon>Bacillati</taxon>
        <taxon>Actinomycetota</taxon>
        <taxon>Actinomycetes</taxon>
        <taxon>Micrococcales</taxon>
        <taxon>Microbacteriaceae</taxon>
        <taxon>Microcella</taxon>
    </lineage>
</organism>
<keyword evidence="7" id="KW-1185">Reference proteome</keyword>
<dbReference type="KEGG" id="mdb:OVN18_07150"/>
<dbReference type="EMBL" id="CP113089">
    <property type="protein sequence ID" value="WAB80355.1"/>
    <property type="molecule type" value="Genomic_DNA"/>
</dbReference>
<dbReference type="PANTHER" id="PTHR43248:SF29">
    <property type="entry name" value="TRIPEPTIDYL AMINOPEPTIDASE"/>
    <property type="match status" value="1"/>
</dbReference>
<evidence type="ECO:0000259" key="5">
    <source>
        <dbReference type="Pfam" id="PF08386"/>
    </source>
</evidence>